<dbReference type="InterPro" id="IPR037163">
    <property type="entry name" value="Spermidine_synt_N_sf"/>
</dbReference>
<dbReference type="EMBL" id="CP123443">
    <property type="protein sequence ID" value="WGK68482.1"/>
    <property type="molecule type" value="Genomic_DNA"/>
</dbReference>
<accession>A0ABY8MEU7</accession>
<dbReference type="InterPro" id="IPR029063">
    <property type="entry name" value="SAM-dependent_MTases_sf"/>
</dbReference>
<dbReference type="PANTHER" id="PTHR11558">
    <property type="entry name" value="SPERMIDINE/SPERMINE SYNTHASE"/>
    <property type="match status" value="1"/>
</dbReference>
<feature type="binding site" evidence="5">
    <location>
        <begin position="159"/>
        <end position="162"/>
    </location>
    <ligand>
        <name>spermidine</name>
        <dbReference type="ChEBI" id="CHEBI:57834"/>
    </ligand>
</feature>
<dbReference type="CDD" id="cd02440">
    <property type="entry name" value="AdoMet_MTases"/>
    <property type="match status" value="1"/>
</dbReference>
<dbReference type="NCBIfam" id="TIGR00417">
    <property type="entry name" value="speE"/>
    <property type="match status" value="1"/>
</dbReference>
<dbReference type="HAMAP" id="MF_00198">
    <property type="entry name" value="Spermidine_synth"/>
    <property type="match status" value="1"/>
</dbReference>
<reference evidence="8 9" key="1">
    <citation type="submission" date="2023-04" db="EMBL/GenBank/DDBJ databases">
        <title>Spirochaete genome identified in red abalone sample constitutes a novel genus.</title>
        <authorList>
            <person name="Sharma S.P."/>
            <person name="Purcell C.M."/>
            <person name="Hyde J.R."/>
            <person name="Severin A.J."/>
        </authorList>
    </citation>
    <scope>NUCLEOTIDE SEQUENCE [LARGE SCALE GENOMIC DNA]</scope>
    <source>
        <strain evidence="8 9">SP-2023</strain>
    </source>
</reference>
<dbReference type="Pfam" id="PF01564">
    <property type="entry name" value="Spermine_synth"/>
    <property type="match status" value="1"/>
</dbReference>
<organism evidence="8 9">
    <name type="scientific">Candidatus Haliotispira prima</name>
    <dbReference type="NCBI Taxonomy" id="3034016"/>
    <lineage>
        <taxon>Bacteria</taxon>
        <taxon>Pseudomonadati</taxon>
        <taxon>Spirochaetota</taxon>
        <taxon>Spirochaetia</taxon>
        <taxon>Spirochaetales</taxon>
        <taxon>Spirochaetaceae</taxon>
        <taxon>Candidatus Haliotispira</taxon>
    </lineage>
</organism>
<proteinExistence type="inferred from homology"/>
<keyword evidence="4 5" id="KW-0620">Polyamine biosynthesis</keyword>
<dbReference type="GO" id="GO:0004766">
    <property type="term" value="F:spermidine synthase activity"/>
    <property type="evidence" value="ECO:0007669"/>
    <property type="project" value="UniProtKB-EC"/>
</dbReference>
<evidence type="ECO:0000256" key="4">
    <source>
        <dbReference type="ARBA" id="ARBA00023115"/>
    </source>
</evidence>
<comment type="similarity">
    <text evidence="1 5">Belongs to the spermidine/spermine synthase family.</text>
</comment>
<feature type="binding site" evidence="5">
    <location>
        <position position="31"/>
    </location>
    <ligand>
        <name>S-methyl-5'-thioadenosine</name>
        <dbReference type="ChEBI" id="CHEBI:17509"/>
    </ligand>
</feature>
<dbReference type="SUPFAM" id="SSF53335">
    <property type="entry name" value="S-adenosyl-L-methionine-dependent methyltransferases"/>
    <property type="match status" value="1"/>
</dbReference>
<dbReference type="NCBIfam" id="NF002010">
    <property type="entry name" value="PRK00811.1"/>
    <property type="match status" value="1"/>
</dbReference>
<comment type="function">
    <text evidence="5">Catalyzes the irreversible transfer of a propylamine group from the amino donor S-adenosylmethioninamine (decarboxy-AdoMet) to putrescine (1,4-diaminobutane) to yield spermidine.</text>
</comment>
<dbReference type="InterPro" id="IPR030374">
    <property type="entry name" value="PABS"/>
</dbReference>
<comment type="subunit">
    <text evidence="5">Homodimer or homotetramer.</text>
</comment>
<keyword evidence="3 5" id="KW-0745">Spermidine biosynthesis</keyword>
<feature type="binding site" evidence="5">
    <location>
        <position position="106"/>
    </location>
    <ligand>
        <name>S-methyl-5'-thioadenosine</name>
        <dbReference type="ChEBI" id="CHEBI:17509"/>
    </ligand>
</feature>
<feature type="binding site" evidence="5">
    <location>
        <position position="62"/>
    </location>
    <ligand>
        <name>spermidine</name>
        <dbReference type="ChEBI" id="CHEBI:57834"/>
    </ligand>
</feature>
<gene>
    <name evidence="5 8" type="primary">speE</name>
    <name evidence="8" type="ORF">P0082_08320</name>
</gene>
<keyword evidence="9" id="KW-1185">Reference proteome</keyword>
<evidence type="ECO:0000256" key="3">
    <source>
        <dbReference type="ARBA" id="ARBA00023066"/>
    </source>
</evidence>
<dbReference type="RefSeq" id="WP_326926666.1">
    <property type="nucleotide sequence ID" value="NZ_CP123443.1"/>
</dbReference>
<name>A0ABY8MEU7_9SPIO</name>
<dbReference type="EC" id="2.5.1.16" evidence="5"/>
<dbReference type="InterPro" id="IPR001045">
    <property type="entry name" value="Spermi_synthase"/>
</dbReference>
<evidence type="ECO:0000256" key="5">
    <source>
        <dbReference type="HAMAP-Rule" id="MF_00198"/>
    </source>
</evidence>
<evidence type="ECO:0000256" key="1">
    <source>
        <dbReference type="ARBA" id="ARBA00007867"/>
    </source>
</evidence>
<evidence type="ECO:0000259" key="7">
    <source>
        <dbReference type="PROSITE" id="PS51006"/>
    </source>
</evidence>
<feature type="binding site" evidence="5">
    <location>
        <position position="86"/>
    </location>
    <ligand>
        <name>spermidine</name>
        <dbReference type="ChEBI" id="CHEBI:57834"/>
    </ligand>
</feature>
<feature type="domain" description="PABS" evidence="7">
    <location>
        <begin position="1"/>
        <end position="239"/>
    </location>
</feature>
<evidence type="ECO:0000256" key="2">
    <source>
        <dbReference type="ARBA" id="ARBA00022679"/>
    </source>
</evidence>
<comment type="catalytic activity">
    <reaction evidence="5">
        <text>S-adenosyl 3-(methylsulfanyl)propylamine + putrescine = S-methyl-5'-thioadenosine + spermidine + H(+)</text>
        <dbReference type="Rhea" id="RHEA:12721"/>
        <dbReference type="ChEBI" id="CHEBI:15378"/>
        <dbReference type="ChEBI" id="CHEBI:17509"/>
        <dbReference type="ChEBI" id="CHEBI:57443"/>
        <dbReference type="ChEBI" id="CHEBI:57834"/>
        <dbReference type="ChEBI" id="CHEBI:326268"/>
        <dbReference type="EC" id="2.5.1.16"/>
    </reaction>
</comment>
<dbReference type="Proteomes" id="UP001228690">
    <property type="component" value="Chromosome"/>
</dbReference>
<comment type="caution">
    <text evidence="5">Lacks conserved residue(s) required for the propagation of feature annotation.</text>
</comment>
<dbReference type="Gene3D" id="2.30.140.10">
    <property type="entry name" value="Spermidine synthase, tetramerisation domain"/>
    <property type="match status" value="1"/>
</dbReference>
<dbReference type="PANTHER" id="PTHR11558:SF11">
    <property type="entry name" value="SPERMIDINE SYNTHASE"/>
    <property type="match status" value="1"/>
</dbReference>
<comment type="pathway">
    <text evidence="5">Amine and polyamine biosynthesis; spermidine biosynthesis; spermidine from putrescine: step 1/1.</text>
</comment>
<protein>
    <recommendedName>
        <fullName evidence="5">Polyamine aminopropyltransferase</fullName>
    </recommendedName>
    <alternativeName>
        <fullName evidence="5">Putrescine aminopropyltransferase</fullName>
        <shortName evidence="5">PAPT</shortName>
    </alternativeName>
    <alternativeName>
        <fullName evidence="5">Spermidine synthase</fullName>
        <shortName evidence="5">SPDS</shortName>
        <shortName evidence="5">SPDSY</shortName>
        <ecNumber evidence="5">2.5.1.16</ecNumber>
    </alternativeName>
</protein>
<evidence type="ECO:0000313" key="9">
    <source>
        <dbReference type="Proteomes" id="UP001228690"/>
    </source>
</evidence>
<dbReference type="PROSITE" id="PS51006">
    <property type="entry name" value="PABS_2"/>
    <property type="match status" value="1"/>
</dbReference>
<evidence type="ECO:0000313" key="8">
    <source>
        <dbReference type="EMBL" id="WGK68482.1"/>
    </source>
</evidence>
<evidence type="ECO:0000256" key="6">
    <source>
        <dbReference type="PROSITE-ProRule" id="PRU00354"/>
    </source>
</evidence>
<dbReference type="Gene3D" id="3.40.50.150">
    <property type="entry name" value="Vaccinia Virus protein VP39"/>
    <property type="match status" value="1"/>
</dbReference>
<keyword evidence="2 5" id="KW-0808">Transferase</keyword>
<feature type="active site" description="Proton acceptor" evidence="5 6">
    <location>
        <position position="159"/>
    </location>
</feature>
<feature type="binding site" evidence="5">
    <location>
        <begin position="137"/>
        <end position="138"/>
    </location>
    <ligand>
        <name>S-methyl-5'-thioadenosine</name>
        <dbReference type="ChEBI" id="CHEBI:17509"/>
    </ligand>
</feature>
<sequence length="294" mass="33564">MKRTLREKTPHNLILEYPELECIEELHSAFQHIAVYRHPELGKMLVHDNIVMLAETYEAAYHEMIAHVPLLHHPNPQRVLVIGGGDGGTSREVLRHPEVSRLVQVEIDGEVVRLSKRHFPDLASCYQDPRMELHIADGIRYMADCAEGRHRPFDIILVDSTDPKGAATGLFTETFYKNCRKSLKDDGILVIQGETFYGMAHVQKQILQILRQQFRDSGIYTSAIPFYPLGTWSLIYASERLRSEWQLRENALRNLAEAEQGLNYLNREIISACFALPNYALRLAGLQPEPPGKV</sequence>